<keyword evidence="6" id="KW-0963">Cytoplasm</keyword>
<comment type="subcellular location">
    <subcellularLocation>
        <location evidence="1">Cytoplasm</location>
    </subcellularLocation>
</comment>
<dbReference type="InterPro" id="IPR036451">
    <property type="entry name" value="CblAdoTrfase-like_sf"/>
</dbReference>
<dbReference type="EMBL" id="ARYM01000023">
    <property type="protein sequence ID" value="KCZ97228.1"/>
    <property type="molecule type" value="Genomic_DNA"/>
</dbReference>
<feature type="domain" description="Cobalamin adenosyltransferase-like" evidence="16">
    <location>
        <begin position="7"/>
        <end position="173"/>
    </location>
</feature>
<comment type="similarity">
    <text evidence="3 15">Belongs to the Cob(I)alamin adenosyltransferase family.</text>
</comment>
<dbReference type="InterPro" id="IPR016030">
    <property type="entry name" value="CblAdoTrfase-like"/>
</dbReference>
<comment type="catalytic activity">
    <reaction evidence="14 15">
        <text>2 cob(II)alamin + reduced [electron-transfer flavoprotein] + 2 ATP = 2 adenosylcob(III)alamin + 2 triphosphate + oxidized [electron-transfer flavoprotein] + 3 H(+)</text>
        <dbReference type="Rhea" id="RHEA:28671"/>
        <dbReference type="Rhea" id="RHEA-COMP:10685"/>
        <dbReference type="Rhea" id="RHEA-COMP:10686"/>
        <dbReference type="ChEBI" id="CHEBI:15378"/>
        <dbReference type="ChEBI" id="CHEBI:16304"/>
        <dbReference type="ChEBI" id="CHEBI:18036"/>
        <dbReference type="ChEBI" id="CHEBI:18408"/>
        <dbReference type="ChEBI" id="CHEBI:30616"/>
        <dbReference type="ChEBI" id="CHEBI:57692"/>
        <dbReference type="ChEBI" id="CHEBI:58307"/>
        <dbReference type="EC" id="2.5.1.17"/>
    </reaction>
</comment>
<evidence type="ECO:0000256" key="3">
    <source>
        <dbReference type="ARBA" id="ARBA00007487"/>
    </source>
</evidence>
<evidence type="ECO:0000313" key="18">
    <source>
        <dbReference type="Proteomes" id="UP000027100"/>
    </source>
</evidence>
<dbReference type="GO" id="GO:0009236">
    <property type="term" value="P:cobalamin biosynthetic process"/>
    <property type="evidence" value="ECO:0007669"/>
    <property type="project" value="UniProtKB-UniRule"/>
</dbReference>
<protein>
    <recommendedName>
        <fullName evidence="5 15">Corrinoid adenosyltransferase</fullName>
        <ecNumber evidence="4 15">2.5.1.17</ecNumber>
    </recommendedName>
    <alternativeName>
        <fullName evidence="10 15">Cob(II)alamin adenosyltransferase</fullName>
    </alternativeName>
    <alternativeName>
        <fullName evidence="12 15">Cob(II)yrinic acid a,c-diamide adenosyltransferase</fullName>
    </alternativeName>
    <alternativeName>
        <fullName evidence="11 15">Cobinamide/cobalamin adenosyltransferase</fullName>
    </alternativeName>
</protein>
<evidence type="ECO:0000259" key="16">
    <source>
        <dbReference type="Pfam" id="PF01923"/>
    </source>
</evidence>
<name>A0A062VGT1_9PROT</name>
<organism evidence="17 18">
    <name type="scientific">Hyphomonas polymorpha PS728</name>
    <dbReference type="NCBI Taxonomy" id="1280954"/>
    <lineage>
        <taxon>Bacteria</taxon>
        <taxon>Pseudomonadati</taxon>
        <taxon>Pseudomonadota</taxon>
        <taxon>Alphaproteobacteria</taxon>
        <taxon>Hyphomonadales</taxon>
        <taxon>Hyphomonadaceae</taxon>
        <taxon>Hyphomonas</taxon>
    </lineage>
</organism>
<dbReference type="FunFam" id="1.20.1200.10:FF:000003">
    <property type="entry name" value="ATP:cob(I)alamin adenosyltransferase"/>
    <property type="match status" value="1"/>
</dbReference>
<evidence type="ECO:0000256" key="6">
    <source>
        <dbReference type="ARBA" id="ARBA00022490"/>
    </source>
</evidence>
<dbReference type="Gene3D" id="1.20.1200.10">
    <property type="entry name" value="Cobalamin adenosyltransferase-like"/>
    <property type="match status" value="1"/>
</dbReference>
<dbReference type="GO" id="GO:0008817">
    <property type="term" value="F:corrinoid adenosyltransferase activity"/>
    <property type="evidence" value="ECO:0007669"/>
    <property type="project" value="UniProtKB-UniRule"/>
</dbReference>
<dbReference type="UniPathway" id="UPA00148">
    <property type="reaction ID" value="UER00233"/>
</dbReference>
<dbReference type="RefSeq" id="WP_035600998.1">
    <property type="nucleotide sequence ID" value="NZ_ARYM01000023.1"/>
</dbReference>
<evidence type="ECO:0000256" key="10">
    <source>
        <dbReference type="ARBA" id="ARBA00031529"/>
    </source>
</evidence>
<evidence type="ECO:0000256" key="14">
    <source>
        <dbReference type="ARBA" id="ARBA00048692"/>
    </source>
</evidence>
<dbReference type="STRING" id="1280954.HPO_16038"/>
<evidence type="ECO:0000256" key="2">
    <source>
        <dbReference type="ARBA" id="ARBA00005121"/>
    </source>
</evidence>
<evidence type="ECO:0000256" key="4">
    <source>
        <dbReference type="ARBA" id="ARBA00012454"/>
    </source>
</evidence>
<dbReference type="Pfam" id="PF01923">
    <property type="entry name" value="Cob_adeno_trans"/>
    <property type="match status" value="1"/>
</dbReference>
<keyword evidence="18" id="KW-1185">Reference proteome</keyword>
<evidence type="ECO:0000256" key="8">
    <source>
        <dbReference type="ARBA" id="ARBA00022741"/>
    </source>
</evidence>
<dbReference type="SUPFAM" id="SSF89028">
    <property type="entry name" value="Cobalamin adenosyltransferase-like"/>
    <property type="match status" value="1"/>
</dbReference>
<comment type="pathway">
    <text evidence="2 15">Cofactor biosynthesis; adenosylcobalamin biosynthesis; adenosylcobalamin from cob(II)yrinate a,c-diamide: step 2/7.</text>
</comment>
<dbReference type="Proteomes" id="UP000027100">
    <property type="component" value="Unassembled WGS sequence"/>
</dbReference>
<gene>
    <name evidence="17" type="ORF">HPO_16038</name>
</gene>
<sequence length="190" mass="20758">MVRIDKIYTRTGDKGETRLSTGEPVAKWHPRVAAYGTVDELNAALGVAALEADGEMLARLRRIQNDLFDLGADLATPDRGRVLEWTPLRIIATQVSRLEEEIDAMNASIAPLDSFILPGGSRLAAQLHVARTLCRRAERAIAELGSMEDEPVNPEALAFINRLSDWLFVGGRAANNDGADDVKWVPGANR</sequence>
<dbReference type="eggNOG" id="COG2096">
    <property type="taxonomic scope" value="Bacteria"/>
</dbReference>
<evidence type="ECO:0000256" key="13">
    <source>
        <dbReference type="ARBA" id="ARBA00048555"/>
    </source>
</evidence>
<comment type="caution">
    <text evidence="17">The sequence shown here is derived from an EMBL/GenBank/DDBJ whole genome shotgun (WGS) entry which is preliminary data.</text>
</comment>
<dbReference type="PANTHER" id="PTHR12213">
    <property type="entry name" value="CORRINOID ADENOSYLTRANSFERASE"/>
    <property type="match status" value="1"/>
</dbReference>
<evidence type="ECO:0000256" key="11">
    <source>
        <dbReference type="ARBA" id="ARBA00033334"/>
    </source>
</evidence>
<dbReference type="PANTHER" id="PTHR12213:SF0">
    <property type="entry name" value="CORRINOID ADENOSYLTRANSFERASE MMAB"/>
    <property type="match status" value="1"/>
</dbReference>
<dbReference type="AlphaFoldDB" id="A0A062VGT1"/>
<evidence type="ECO:0000256" key="5">
    <source>
        <dbReference type="ARBA" id="ARBA00020963"/>
    </source>
</evidence>
<dbReference type="PATRIC" id="fig|1280954.3.peg.3237"/>
<dbReference type="NCBIfam" id="TIGR00636">
    <property type="entry name" value="PduO_Nterm"/>
    <property type="match status" value="1"/>
</dbReference>
<keyword evidence="9 15" id="KW-0067">ATP-binding</keyword>
<dbReference type="OrthoDB" id="9778896at2"/>
<accession>A0A062VGT1</accession>
<comment type="catalytic activity">
    <reaction evidence="13 15">
        <text>2 cob(II)yrinate a,c diamide + reduced [electron-transfer flavoprotein] + 2 ATP = 2 adenosylcob(III)yrinate a,c-diamide + 2 triphosphate + oxidized [electron-transfer flavoprotein] + 3 H(+)</text>
        <dbReference type="Rhea" id="RHEA:11528"/>
        <dbReference type="Rhea" id="RHEA-COMP:10685"/>
        <dbReference type="Rhea" id="RHEA-COMP:10686"/>
        <dbReference type="ChEBI" id="CHEBI:15378"/>
        <dbReference type="ChEBI" id="CHEBI:18036"/>
        <dbReference type="ChEBI" id="CHEBI:30616"/>
        <dbReference type="ChEBI" id="CHEBI:57692"/>
        <dbReference type="ChEBI" id="CHEBI:58307"/>
        <dbReference type="ChEBI" id="CHEBI:58503"/>
        <dbReference type="ChEBI" id="CHEBI:58537"/>
        <dbReference type="EC" id="2.5.1.17"/>
    </reaction>
</comment>
<dbReference type="InterPro" id="IPR029499">
    <property type="entry name" value="PduO-typ"/>
</dbReference>
<dbReference type="EC" id="2.5.1.17" evidence="4 15"/>
<evidence type="ECO:0000256" key="15">
    <source>
        <dbReference type="RuleBase" id="RU366026"/>
    </source>
</evidence>
<dbReference type="GO" id="GO:0005524">
    <property type="term" value="F:ATP binding"/>
    <property type="evidence" value="ECO:0007669"/>
    <property type="project" value="UniProtKB-UniRule"/>
</dbReference>
<evidence type="ECO:0000256" key="7">
    <source>
        <dbReference type="ARBA" id="ARBA00022679"/>
    </source>
</evidence>
<evidence type="ECO:0000313" key="17">
    <source>
        <dbReference type="EMBL" id="KCZ97228.1"/>
    </source>
</evidence>
<evidence type="ECO:0000256" key="12">
    <source>
        <dbReference type="ARBA" id="ARBA00033354"/>
    </source>
</evidence>
<keyword evidence="8 15" id="KW-0547">Nucleotide-binding</keyword>
<evidence type="ECO:0000256" key="9">
    <source>
        <dbReference type="ARBA" id="ARBA00022840"/>
    </source>
</evidence>
<reference evidence="17 18" key="1">
    <citation type="journal article" date="2014" name="Antonie Van Leeuwenhoek">
        <title>Hyphomonas beringensis sp. nov. and Hyphomonas chukchiensis sp. nov., isolated from surface seawater of the Bering Sea and Chukchi Sea.</title>
        <authorList>
            <person name="Li C."/>
            <person name="Lai Q."/>
            <person name="Li G."/>
            <person name="Dong C."/>
            <person name="Wang J."/>
            <person name="Liao Y."/>
            <person name="Shao Z."/>
        </authorList>
    </citation>
    <scope>NUCLEOTIDE SEQUENCE [LARGE SCALE GENOMIC DNA]</scope>
    <source>
        <strain evidence="17 18">PS728</strain>
    </source>
</reference>
<proteinExistence type="inferred from homology"/>
<dbReference type="GO" id="GO:0005737">
    <property type="term" value="C:cytoplasm"/>
    <property type="evidence" value="ECO:0007669"/>
    <property type="project" value="UniProtKB-SubCell"/>
</dbReference>
<keyword evidence="7 15" id="KW-0808">Transferase</keyword>
<evidence type="ECO:0000256" key="1">
    <source>
        <dbReference type="ARBA" id="ARBA00004496"/>
    </source>
</evidence>
<keyword evidence="15" id="KW-0169">Cobalamin biosynthesis</keyword>